<reference evidence="3" key="1">
    <citation type="submission" date="2023-03" db="EMBL/GenBank/DDBJ databases">
        <authorList>
            <person name="Steffen K."/>
            <person name="Cardenas P."/>
        </authorList>
    </citation>
    <scope>NUCLEOTIDE SEQUENCE</scope>
</reference>
<comment type="caution">
    <text evidence="3">The sequence shown here is derived from an EMBL/GenBank/DDBJ whole genome shotgun (WGS) entry which is preliminary data.</text>
</comment>
<feature type="disulfide bond" evidence="2">
    <location>
        <begin position="11"/>
        <end position="29"/>
    </location>
</feature>
<feature type="non-terminal residue" evidence="3">
    <location>
        <position position="98"/>
    </location>
</feature>
<dbReference type="Proteomes" id="UP001174909">
    <property type="component" value="Unassembled WGS sequence"/>
</dbReference>
<dbReference type="Pfam" id="PF00057">
    <property type="entry name" value="Ldl_recept_a"/>
    <property type="match status" value="1"/>
</dbReference>
<sequence>QRECQASEFNCTNGRCIHGSYRCDFDDDCEVRMSNCLPRILLPTRISSVARTPASSSRSRGDVTEFPTVPTVTTRFSTAIGMTTVTGSEWSTAAAEDA</sequence>
<feature type="disulfide bond" evidence="2">
    <location>
        <begin position="4"/>
        <end position="16"/>
    </location>
</feature>
<dbReference type="SUPFAM" id="SSF57424">
    <property type="entry name" value="LDL receptor-like module"/>
    <property type="match status" value="1"/>
</dbReference>
<organism evidence="3 4">
    <name type="scientific">Geodia barretti</name>
    <name type="common">Barrett's horny sponge</name>
    <dbReference type="NCBI Taxonomy" id="519541"/>
    <lineage>
        <taxon>Eukaryota</taxon>
        <taxon>Metazoa</taxon>
        <taxon>Porifera</taxon>
        <taxon>Demospongiae</taxon>
        <taxon>Heteroscleromorpha</taxon>
        <taxon>Tetractinellida</taxon>
        <taxon>Astrophorina</taxon>
        <taxon>Geodiidae</taxon>
        <taxon>Geodia</taxon>
    </lineage>
</organism>
<keyword evidence="1 2" id="KW-1015">Disulfide bond</keyword>
<dbReference type="InterPro" id="IPR002172">
    <property type="entry name" value="LDrepeatLR_classA_rpt"/>
</dbReference>
<protein>
    <submittedName>
        <fullName evidence="3">Uncharacterized protein</fullName>
    </submittedName>
</protein>
<dbReference type="AlphaFoldDB" id="A0AA35TW92"/>
<evidence type="ECO:0000256" key="2">
    <source>
        <dbReference type="PROSITE-ProRule" id="PRU00124"/>
    </source>
</evidence>
<dbReference type="Gene3D" id="4.10.400.10">
    <property type="entry name" value="Low-density Lipoprotein Receptor"/>
    <property type="match status" value="1"/>
</dbReference>
<evidence type="ECO:0000313" key="4">
    <source>
        <dbReference type="Proteomes" id="UP001174909"/>
    </source>
</evidence>
<name>A0AA35TW92_GEOBA</name>
<accession>A0AA35TW92</accession>
<gene>
    <name evidence="3" type="ORF">GBAR_LOCUS30360</name>
</gene>
<dbReference type="PROSITE" id="PS50068">
    <property type="entry name" value="LDLRA_2"/>
    <property type="match status" value="1"/>
</dbReference>
<evidence type="ECO:0000256" key="1">
    <source>
        <dbReference type="ARBA" id="ARBA00023157"/>
    </source>
</evidence>
<proteinExistence type="predicted"/>
<dbReference type="InterPro" id="IPR036055">
    <property type="entry name" value="LDL_receptor-like_sf"/>
</dbReference>
<dbReference type="CDD" id="cd00112">
    <property type="entry name" value="LDLa"/>
    <property type="match status" value="1"/>
</dbReference>
<dbReference type="EMBL" id="CASHTH010004292">
    <property type="protein sequence ID" value="CAI8055648.1"/>
    <property type="molecule type" value="Genomic_DNA"/>
</dbReference>
<keyword evidence="4" id="KW-1185">Reference proteome</keyword>
<comment type="caution">
    <text evidence="2">Lacks conserved residue(s) required for the propagation of feature annotation.</text>
</comment>
<evidence type="ECO:0000313" key="3">
    <source>
        <dbReference type="EMBL" id="CAI8055648.1"/>
    </source>
</evidence>